<sequence>MEDPDLAVEDRISAFINNSLSVLTKDDVDIDDSCPICLVSFESLLAESEPNSEECGVTKLNCSHIFCRKDLLEWIRNLHGSCPTCRYEFLDIHPPGSDDEYSSDGGEYIPPNDDDEEDEDAFIDTSDGFTDTDFDMEVDEDDLWERSDGSEDMQVNAESEPSSEGDSMEDQDEGVAVEVNVSVMDGDDSSDEAQAEEPK</sequence>
<dbReference type="InterPro" id="IPR013083">
    <property type="entry name" value="Znf_RING/FYVE/PHD"/>
</dbReference>
<dbReference type="GO" id="GO:0051301">
    <property type="term" value="P:cell division"/>
    <property type="evidence" value="ECO:0007669"/>
    <property type="project" value="UniProtKB-KW"/>
</dbReference>
<dbReference type="GO" id="GO:0005680">
    <property type="term" value="C:anaphase-promoting complex"/>
    <property type="evidence" value="ECO:0007669"/>
    <property type="project" value="InterPro"/>
</dbReference>
<keyword evidence="4" id="KW-0862">Zinc</keyword>
<dbReference type="SUPFAM" id="SSF57850">
    <property type="entry name" value="RING/U-box"/>
    <property type="match status" value="1"/>
</dbReference>
<keyword evidence="2" id="KW-0132">Cell division</keyword>
<dbReference type="InterPro" id="IPR024991">
    <property type="entry name" value="RING-H2_APC11"/>
</dbReference>
<dbReference type="GO" id="GO:0008270">
    <property type="term" value="F:zinc ion binding"/>
    <property type="evidence" value="ECO:0007669"/>
    <property type="project" value="UniProtKB-KW"/>
</dbReference>
<dbReference type="OrthoDB" id="8062037at2759"/>
<gene>
    <name evidence="7" type="ORF">MVEN_01250200</name>
</gene>
<evidence type="ECO:0000256" key="2">
    <source>
        <dbReference type="ARBA" id="ARBA00022618"/>
    </source>
</evidence>
<organism evidence="7 8">
    <name type="scientific">Mycena venus</name>
    <dbReference type="NCBI Taxonomy" id="2733690"/>
    <lineage>
        <taxon>Eukaryota</taxon>
        <taxon>Fungi</taxon>
        <taxon>Dikarya</taxon>
        <taxon>Basidiomycota</taxon>
        <taxon>Agaricomycotina</taxon>
        <taxon>Agaricomycetes</taxon>
        <taxon>Agaricomycetidae</taxon>
        <taxon>Agaricales</taxon>
        <taxon>Marasmiineae</taxon>
        <taxon>Mycenaceae</taxon>
        <taxon>Mycena</taxon>
    </lineage>
</organism>
<dbReference type="AlphaFoldDB" id="A0A8H6Y546"/>
<evidence type="ECO:0000256" key="3">
    <source>
        <dbReference type="ARBA" id="ARBA00022776"/>
    </source>
</evidence>
<dbReference type="GO" id="GO:0097602">
    <property type="term" value="F:cullin family protein binding"/>
    <property type="evidence" value="ECO:0007669"/>
    <property type="project" value="InterPro"/>
</dbReference>
<evidence type="ECO:0000256" key="5">
    <source>
        <dbReference type="SAM" id="MobiDB-lite"/>
    </source>
</evidence>
<dbReference type="GO" id="GO:0061630">
    <property type="term" value="F:ubiquitin protein ligase activity"/>
    <property type="evidence" value="ECO:0007669"/>
    <property type="project" value="InterPro"/>
</dbReference>
<feature type="compositionally biased region" description="Acidic residues" evidence="5">
    <location>
        <begin position="130"/>
        <end position="143"/>
    </location>
</feature>
<evidence type="ECO:0000259" key="6">
    <source>
        <dbReference type="PROSITE" id="PS50089"/>
    </source>
</evidence>
<comment type="caution">
    <text evidence="7">The sequence shown here is derived from an EMBL/GenBank/DDBJ whole genome shotgun (WGS) entry which is preliminary data.</text>
</comment>
<dbReference type="PROSITE" id="PS50089">
    <property type="entry name" value="ZF_RING_2"/>
    <property type="match status" value="1"/>
</dbReference>
<keyword evidence="3" id="KW-0131">Cell cycle</keyword>
<reference evidence="7" key="1">
    <citation type="submission" date="2020-05" db="EMBL/GenBank/DDBJ databases">
        <title>Mycena genomes resolve the evolution of fungal bioluminescence.</title>
        <authorList>
            <person name="Tsai I.J."/>
        </authorList>
    </citation>
    <scope>NUCLEOTIDE SEQUENCE</scope>
    <source>
        <strain evidence="7">CCC161011</strain>
    </source>
</reference>
<evidence type="ECO:0000256" key="1">
    <source>
        <dbReference type="ARBA" id="ARBA00013928"/>
    </source>
</evidence>
<accession>A0A8H6Y546</accession>
<dbReference type="Proteomes" id="UP000620124">
    <property type="component" value="Unassembled WGS sequence"/>
</dbReference>
<feature type="compositionally biased region" description="Acidic residues" evidence="5">
    <location>
        <begin position="161"/>
        <end position="175"/>
    </location>
</feature>
<dbReference type="EMBL" id="JACAZI010000009">
    <property type="protein sequence ID" value="KAF7352832.1"/>
    <property type="molecule type" value="Genomic_DNA"/>
</dbReference>
<evidence type="ECO:0000313" key="7">
    <source>
        <dbReference type="EMBL" id="KAF7352832.1"/>
    </source>
</evidence>
<keyword evidence="4" id="KW-0479">Metal-binding</keyword>
<dbReference type="CDD" id="cd16448">
    <property type="entry name" value="RING-H2"/>
    <property type="match status" value="1"/>
</dbReference>
<evidence type="ECO:0000313" key="8">
    <source>
        <dbReference type="Proteomes" id="UP000620124"/>
    </source>
</evidence>
<feature type="region of interest" description="Disordered" evidence="5">
    <location>
        <begin position="94"/>
        <end position="199"/>
    </location>
</feature>
<keyword evidence="4" id="KW-0863">Zinc-finger</keyword>
<name>A0A8H6Y546_9AGAR</name>
<proteinExistence type="predicted"/>
<keyword evidence="8" id="KW-1185">Reference proteome</keyword>
<dbReference type="InterPro" id="IPR001841">
    <property type="entry name" value="Znf_RING"/>
</dbReference>
<evidence type="ECO:0000256" key="4">
    <source>
        <dbReference type="PROSITE-ProRule" id="PRU00175"/>
    </source>
</evidence>
<feature type="compositionally biased region" description="Acidic residues" evidence="5">
    <location>
        <begin position="185"/>
        <end position="199"/>
    </location>
</feature>
<protein>
    <recommendedName>
        <fullName evidence="1">Anaphase-promoting complex subunit 11</fullName>
    </recommendedName>
</protein>
<dbReference type="GO" id="GO:0031145">
    <property type="term" value="P:anaphase-promoting complex-dependent catabolic process"/>
    <property type="evidence" value="ECO:0007669"/>
    <property type="project" value="InterPro"/>
</dbReference>
<feature type="domain" description="RING-type" evidence="6">
    <location>
        <begin position="34"/>
        <end position="86"/>
    </location>
</feature>
<dbReference type="Gene3D" id="3.30.40.10">
    <property type="entry name" value="Zinc/RING finger domain, C3HC4 (zinc finger)"/>
    <property type="match status" value="1"/>
</dbReference>
<dbReference type="Pfam" id="PF12861">
    <property type="entry name" value="zf-ANAPC11"/>
    <property type="match status" value="1"/>
</dbReference>
<keyword evidence="3" id="KW-0498">Mitosis</keyword>
<feature type="compositionally biased region" description="Acidic residues" evidence="5">
    <location>
        <begin position="112"/>
        <end position="122"/>
    </location>
</feature>